<dbReference type="InterPro" id="IPR006483">
    <property type="entry name" value="CRISPR-assoc_Cas3_HD"/>
</dbReference>
<dbReference type="EMBL" id="JAUHLI010000011">
    <property type="protein sequence ID" value="MEE2002126.1"/>
    <property type="molecule type" value="Genomic_DNA"/>
</dbReference>
<evidence type="ECO:0000256" key="1">
    <source>
        <dbReference type="ARBA" id="ARBA00006847"/>
    </source>
</evidence>
<dbReference type="RefSeq" id="WP_330129201.1">
    <property type="nucleotide sequence ID" value="NZ_JAUHLI010000011.1"/>
</dbReference>
<evidence type="ECO:0000256" key="4">
    <source>
        <dbReference type="ARBA" id="ARBA00022723"/>
    </source>
</evidence>
<dbReference type="InterPro" id="IPR011545">
    <property type="entry name" value="DEAD/DEAH_box_helicase_dom"/>
</dbReference>
<reference evidence="11 12" key="1">
    <citation type="submission" date="2023-07" db="EMBL/GenBank/DDBJ databases">
        <title>Alkalimonas sp., MEB108 novel, alkaliphilic bacterium isolated from Lonar Lake, India.</title>
        <authorList>
            <person name="Joshi A."/>
            <person name="Thite S."/>
        </authorList>
    </citation>
    <scope>NUCLEOTIDE SEQUENCE [LARGE SCALE GENOMIC DNA]</scope>
    <source>
        <strain evidence="11 12">MEB108</strain>
    </source>
</reference>
<keyword evidence="4" id="KW-0479">Metal-binding</keyword>
<dbReference type="Proteomes" id="UP001336314">
    <property type="component" value="Unassembled WGS sequence"/>
</dbReference>
<dbReference type="NCBIfam" id="TIGR01587">
    <property type="entry name" value="cas3_core"/>
    <property type="match status" value="1"/>
</dbReference>
<evidence type="ECO:0000256" key="6">
    <source>
        <dbReference type="ARBA" id="ARBA00022801"/>
    </source>
</evidence>
<dbReference type="Gene3D" id="1.10.3210.30">
    <property type="match status" value="1"/>
</dbReference>
<sequence length="822" mass="92043">MQFIAHPAKNGSNHQSIKTHLTEVSELAAIYAGKIGHGKAGALVGVLHDLGKYSKAFQDYMQLIIRELGANYDPDLDDVDSKSLKGKIDHSSAGAQWVFQNILPIALKAFPDKNSTDQQLSIAVVQILALCIASHHSGLIDNLPSENGAGFLARIKKTDEQTHLKECIQVADTVVISMVEAIATAAFINDMVNKLKLIVSKDLANGSDIVAAFNLGFYTKFLFSSLIDADRVNSADFENPNYSLYRHLKPDWALACQRMEAFVTTLKVRNTVDDIRKQISDNCLKRADDAQGIYSLTVPTGGGKTYSSLRFALHHAKKHQLDRIFYIIPYTSIIEQNAEAIRSVLQRDDDPRPWVLEHHSNLEPEQQTWHSKLVSENWDAPIVLTTMVQFLETLLSGGTRGVRRLHQLANSVIVFDEIQTLPINCIHLFNNSLNFLAEHCKTTAVLCTATQPLLHQVQNEHKGRLNLPEGNELMPDIGELFQQLKRVEILDKTTVAGWSLEEITALALEQMQLKTSCLIIVNTKNWAQALFKSAHQTQQVDTEALIHLSTAQCPAHRKLLLAKVRNRLDAGLPVLCFSTQLIEAGVDVDFASVIRFQAGLDSLAQAAGRCNRNGRLHTAQVYIVNPDKETIDLLPDIKVGRDTTKRIFNEFKGQDFLKPEVMQQYFQYYFFDRSKEMSYPLKATATNGANNLLNLLSVNARNPYGNTPLTLHQAFMTAGKAFKAIDAPTQSLIVPHGEGKALITDLCAVNKKFDAANYYKLLRRSQKYSVNLFPNVWEKLQQQKAIYEIADGEGVYYLDERFYSEDFGVCTEPCAEQHNFVF</sequence>
<dbReference type="Pfam" id="PF18019">
    <property type="entry name" value="Cas3_HD"/>
    <property type="match status" value="1"/>
</dbReference>
<feature type="domain" description="HD Cas3-type" evidence="10">
    <location>
        <begin position="10"/>
        <end position="232"/>
    </location>
</feature>
<dbReference type="Pfam" id="PF00270">
    <property type="entry name" value="DEAD"/>
    <property type="match status" value="1"/>
</dbReference>
<keyword evidence="9" id="KW-0051">Antiviral defense</keyword>
<evidence type="ECO:0000256" key="3">
    <source>
        <dbReference type="ARBA" id="ARBA00022722"/>
    </source>
</evidence>
<organism evidence="11 12">
    <name type="scientific">Alkalimonas cellulosilytica</name>
    <dbReference type="NCBI Taxonomy" id="3058395"/>
    <lineage>
        <taxon>Bacteria</taxon>
        <taxon>Pseudomonadati</taxon>
        <taxon>Pseudomonadota</taxon>
        <taxon>Gammaproteobacteria</taxon>
        <taxon>Alkalimonas</taxon>
    </lineage>
</organism>
<keyword evidence="7" id="KW-0347">Helicase</keyword>
<evidence type="ECO:0000313" key="11">
    <source>
        <dbReference type="EMBL" id="MEE2002126.1"/>
    </source>
</evidence>
<keyword evidence="3" id="KW-0540">Nuclease</keyword>
<dbReference type="InterPro" id="IPR038257">
    <property type="entry name" value="CRISPR-assoc_Cas3_HD_sf"/>
</dbReference>
<keyword evidence="12" id="KW-1185">Reference proteome</keyword>
<evidence type="ECO:0000256" key="2">
    <source>
        <dbReference type="ARBA" id="ARBA00009046"/>
    </source>
</evidence>
<evidence type="ECO:0000256" key="7">
    <source>
        <dbReference type="ARBA" id="ARBA00022806"/>
    </source>
</evidence>
<dbReference type="Gene3D" id="3.40.50.300">
    <property type="entry name" value="P-loop containing nucleotide triphosphate hydrolases"/>
    <property type="match status" value="2"/>
</dbReference>
<dbReference type="InterPro" id="IPR054712">
    <property type="entry name" value="Cas3-like_dom"/>
</dbReference>
<dbReference type="SMART" id="SM00487">
    <property type="entry name" value="DEXDc"/>
    <property type="match status" value="1"/>
</dbReference>
<keyword evidence="5" id="KW-0547">Nucleotide-binding</keyword>
<evidence type="ECO:0000256" key="5">
    <source>
        <dbReference type="ARBA" id="ARBA00022741"/>
    </source>
</evidence>
<dbReference type="NCBIfam" id="TIGR01596">
    <property type="entry name" value="cas3_HD"/>
    <property type="match status" value="1"/>
</dbReference>
<protein>
    <submittedName>
        <fullName evidence="11">CRISPR-associated helicase Cas3</fullName>
    </submittedName>
</protein>
<proteinExistence type="inferred from homology"/>
<evidence type="ECO:0000259" key="10">
    <source>
        <dbReference type="PROSITE" id="PS51643"/>
    </source>
</evidence>
<dbReference type="CDD" id="cd09641">
    <property type="entry name" value="Cas3''_I"/>
    <property type="match status" value="1"/>
</dbReference>
<dbReference type="InterPro" id="IPR006474">
    <property type="entry name" value="Helicase_Cas3_CRISPR-ass_core"/>
</dbReference>
<dbReference type="Pfam" id="PF22590">
    <property type="entry name" value="Cas3-like_C_2"/>
    <property type="match status" value="1"/>
</dbReference>
<name>A0ABU7J6K3_9GAMM</name>
<comment type="similarity">
    <text evidence="2">In the central section; belongs to the CRISPR-associated helicase Cas3 family.</text>
</comment>
<gene>
    <name evidence="11" type="primary">cas3</name>
    <name evidence="11" type="ORF">QWY20_11745</name>
</gene>
<evidence type="ECO:0000256" key="8">
    <source>
        <dbReference type="ARBA" id="ARBA00022840"/>
    </source>
</evidence>
<dbReference type="SUPFAM" id="SSF52540">
    <property type="entry name" value="P-loop containing nucleoside triphosphate hydrolases"/>
    <property type="match status" value="1"/>
</dbReference>
<keyword evidence="8" id="KW-0067">ATP-binding</keyword>
<comment type="caution">
    <text evidence="11">The sequence shown here is derived from an EMBL/GenBank/DDBJ whole genome shotgun (WGS) entry which is preliminary data.</text>
</comment>
<dbReference type="CDD" id="cd17930">
    <property type="entry name" value="DEXHc_cas3"/>
    <property type="match status" value="1"/>
</dbReference>
<evidence type="ECO:0000313" key="12">
    <source>
        <dbReference type="Proteomes" id="UP001336314"/>
    </source>
</evidence>
<dbReference type="InterPro" id="IPR027417">
    <property type="entry name" value="P-loop_NTPase"/>
</dbReference>
<dbReference type="PROSITE" id="PS51643">
    <property type="entry name" value="HD_CAS3"/>
    <property type="match status" value="1"/>
</dbReference>
<keyword evidence="6" id="KW-0378">Hydrolase</keyword>
<comment type="similarity">
    <text evidence="1">In the N-terminal section; belongs to the CRISPR-associated nuclease Cas3-HD family.</text>
</comment>
<dbReference type="InterPro" id="IPR014001">
    <property type="entry name" value="Helicase_ATP-bd"/>
</dbReference>
<evidence type="ECO:0000256" key="9">
    <source>
        <dbReference type="ARBA" id="ARBA00023118"/>
    </source>
</evidence>
<accession>A0ABU7J6K3</accession>